<dbReference type="InterPro" id="IPR033656">
    <property type="entry name" value="HisRS_anticodon"/>
</dbReference>
<evidence type="ECO:0000256" key="8">
    <source>
        <dbReference type="ARBA" id="ARBA00022917"/>
    </source>
</evidence>
<dbReference type="InterPro" id="IPR045864">
    <property type="entry name" value="aa-tRNA-synth_II/BPL/LPL"/>
</dbReference>
<keyword evidence="6 11" id="KW-0547">Nucleotide-binding</keyword>
<dbReference type="PANTHER" id="PTHR43707">
    <property type="entry name" value="HISTIDYL-TRNA SYNTHETASE"/>
    <property type="match status" value="1"/>
</dbReference>
<dbReference type="InterPro" id="IPR041715">
    <property type="entry name" value="HisRS-like_core"/>
</dbReference>
<dbReference type="PANTHER" id="PTHR43707:SF1">
    <property type="entry name" value="HISTIDINE--TRNA LIGASE, MITOCHONDRIAL-RELATED"/>
    <property type="match status" value="1"/>
</dbReference>
<dbReference type="CDD" id="cd00859">
    <property type="entry name" value="HisRS_anticodon"/>
    <property type="match status" value="1"/>
</dbReference>
<keyword evidence="8 11" id="KW-0648">Protein biosynthesis</keyword>
<comment type="catalytic activity">
    <reaction evidence="10 11">
        <text>tRNA(His) + L-histidine + ATP = L-histidyl-tRNA(His) + AMP + diphosphate + H(+)</text>
        <dbReference type="Rhea" id="RHEA:17313"/>
        <dbReference type="Rhea" id="RHEA-COMP:9665"/>
        <dbReference type="Rhea" id="RHEA-COMP:9689"/>
        <dbReference type="ChEBI" id="CHEBI:15378"/>
        <dbReference type="ChEBI" id="CHEBI:30616"/>
        <dbReference type="ChEBI" id="CHEBI:33019"/>
        <dbReference type="ChEBI" id="CHEBI:57595"/>
        <dbReference type="ChEBI" id="CHEBI:78442"/>
        <dbReference type="ChEBI" id="CHEBI:78527"/>
        <dbReference type="ChEBI" id="CHEBI:456215"/>
        <dbReference type="EC" id="6.1.1.21"/>
    </reaction>
</comment>
<dbReference type="InterPro" id="IPR004516">
    <property type="entry name" value="HisRS/HisZ"/>
</dbReference>
<dbReference type="Pfam" id="PF13393">
    <property type="entry name" value="tRNA-synt_His"/>
    <property type="match status" value="1"/>
</dbReference>
<dbReference type="RefSeq" id="WP_006459486.1">
    <property type="nucleotide sequence ID" value="NZ_CP007030.1"/>
</dbReference>
<feature type="binding site" evidence="12">
    <location>
        <begin position="262"/>
        <end position="263"/>
    </location>
    <ligand>
        <name>L-histidine</name>
        <dbReference type="ChEBI" id="CHEBI:57595"/>
    </ligand>
</feature>
<evidence type="ECO:0000256" key="7">
    <source>
        <dbReference type="ARBA" id="ARBA00022840"/>
    </source>
</evidence>
<dbReference type="OrthoDB" id="9800814at2"/>
<protein>
    <recommendedName>
        <fullName evidence="11">Histidine--tRNA ligase</fullName>
        <ecNumber evidence="11">6.1.1.21</ecNumber>
    </recommendedName>
    <alternativeName>
        <fullName evidence="11">Histidyl-tRNA synthetase</fullName>
        <shortName evidence="11">HisRS</shortName>
    </alternativeName>
</protein>
<dbReference type="InterPro" id="IPR015807">
    <property type="entry name" value="His-tRNA-ligase"/>
</dbReference>
<dbReference type="InterPro" id="IPR036621">
    <property type="entry name" value="Anticodon-bd_dom_sf"/>
</dbReference>
<dbReference type="GO" id="GO:0006427">
    <property type="term" value="P:histidyl-tRNA aminoacylation"/>
    <property type="evidence" value="ECO:0007669"/>
    <property type="project" value="UniProtKB-UniRule"/>
</dbReference>
<dbReference type="GO" id="GO:0005524">
    <property type="term" value="F:ATP binding"/>
    <property type="evidence" value="ECO:0007669"/>
    <property type="project" value="UniProtKB-UniRule"/>
</dbReference>
<dbReference type="EMBL" id="CP007030">
    <property type="protein sequence ID" value="AHF00594.1"/>
    <property type="molecule type" value="Genomic_DNA"/>
</dbReference>
<accession>W0DUC0</accession>
<evidence type="ECO:0000256" key="9">
    <source>
        <dbReference type="ARBA" id="ARBA00023146"/>
    </source>
</evidence>
<feature type="binding site" evidence="12">
    <location>
        <position position="127"/>
    </location>
    <ligand>
        <name>L-histidine</name>
        <dbReference type="ChEBI" id="CHEBI:57595"/>
    </ligand>
</feature>
<evidence type="ECO:0000256" key="10">
    <source>
        <dbReference type="ARBA" id="ARBA00047639"/>
    </source>
</evidence>
<dbReference type="InParanoid" id="W0DUC0"/>
<evidence type="ECO:0000259" key="13">
    <source>
        <dbReference type="PROSITE" id="PS50862"/>
    </source>
</evidence>
<dbReference type="NCBIfam" id="TIGR00442">
    <property type="entry name" value="hisS"/>
    <property type="match status" value="1"/>
</dbReference>
<dbReference type="GO" id="GO:0004821">
    <property type="term" value="F:histidine-tRNA ligase activity"/>
    <property type="evidence" value="ECO:0007669"/>
    <property type="project" value="UniProtKB-UniRule"/>
</dbReference>
<reference evidence="14 15" key="1">
    <citation type="submission" date="2013-12" db="EMBL/GenBank/DDBJ databases">
        <authorList>
            <consortium name="DOE Joint Genome Institute"/>
            <person name="Kappler U."/>
            <person name="Huntemann M."/>
            <person name="Han J."/>
            <person name="Chen A."/>
            <person name="Kyrpides N."/>
            <person name="Mavromatis K."/>
            <person name="Markowitz V."/>
            <person name="Palaniappan K."/>
            <person name="Ivanova N."/>
            <person name="Schaumberg A."/>
            <person name="Pati A."/>
            <person name="Liolios K."/>
            <person name="Nordberg H.P."/>
            <person name="Cantor M.N."/>
            <person name="Hua S.X."/>
            <person name="Woyke T."/>
        </authorList>
    </citation>
    <scope>NUCLEOTIDE SEQUENCE [LARGE SCALE GENOMIC DNA]</scope>
    <source>
        <strain evidence="15">AL2</strain>
    </source>
</reference>
<evidence type="ECO:0000256" key="1">
    <source>
        <dbReference type="ARBA" id="ARBA00004496"/>
    </source>
</evidence>
<evidence type="ECO:0000256" key="6">
    <source>
        <dbReference type="ARBA" id="ARBA00022741"/>
    </source>
</evidence>
<dbReference type="CDD" id="cd00773">
    <property type="entry name" value="HisRS-like_core"/>
    <property type="match status" value="1"/>
</dbReference>
<dbReference type="eggNOG" id="COG0124">
    <property type="taxonomic scope" value="Bacteria"/>
</dbReference>
<dbReference type="InterPro" id="IPR004154">
    <property type="entry name" value="Anticodon-bd"/>
</dbReference>
<dbReference type="STRING" id="717772.THIAE_01370"/>
<dbReference type="HOGENOM" id="CLU_025113_1_1_6"/>
<dbReference type="FunFam" id="3.30.930.10:FF:000005">
    <property type="entry name" value="Histidine--tRNA ligase"/>
    <property type="match status" value="1"/>
</dbReference>
<dbReference type="GO" id="GO:0005737">
    <property type="term" value="C:cytoplasm"/>
    <property type="evidence" value="ECO:0007669"/>
    <property type="project" value="UniProtKB-SubCell"/>
</dbReference>
<evidence type="ECO:0000313" key="15">
    <source>
        <dbReference type="Proteomes" id="UP000005380"/>
    </source>
</evidence>
<comment type="subunit">
    <text evidence="3 11">Homodimer.</text>
</comment>
<dbReference type="Gene3D" id="3.30.930.10">
    <property type="entry name" value="Bira Bifunctional Protein, Domain 2"/>
    <property type="match status" value="1"/>
</dbReference>
<evidence type="ECO:0000256" key="4">
    <source>
        <dbReference type="ARBA" id="ARBA00022490"/>
    </source>
</evidence>
<feature type="domain" description="Aminoacyl-transfer RNA synthetases class-II family profile" evidence="13">
    <location>
        <begin position="1"/>
        <end position="339"/>
    </location>
</feature>
<feature type="binding site" evidence="12">
    <location>
        <position position="113"/>
    </location>
    <ligand>
        <name>L-histidine</name>
        <dbReference type="ChEBI" id="CHEBI:57595"/>
    </ligand>
</feature>
<dbReference type="HAMAP" id="MF_00127">
    <property type="entry name" value="His_tRNA_synth"/>
    <property type="match status" value="1"/>
</dbReference>
<organism evidence="14 15">
    <name type="scientific">Thiomicrospira aerophila AL3</name>
    <dbReference type="NCBI Taxonomy" id="717772"/>
    <lineage>
        <taxon>Bacteria</taxon>
        <taxon>Pseudomonadati</taxon>
        <taxon>Pseudomonadota</taxon>
        <taxon>Gammaproteobacteria</taxon>
        <taxon>Thiotrichales</taxon>
        <taxon>Piscirickettsiaceae</taxon>
        <taxon>Thiomicrospira</taxon>
    </lineage>
</organism>
<dbReference type="KEGG" id="tao:THIAE_01370"/>
<evidence type="ECO:0000256" key="11">
    <source>
        <dbReference type="HAMAP-Rule" id="MF_00127"/>
    </source>
</evidence>
<dbReference type="SUPFAM" id="SSF52954">
    <property type="entry name" value="Class II aaRS ABD-related"/>
    <property type="match status" value="1"/>
</dbReference>
<dbReference type="Gene3D" id="3.40.50.800">
    <property type="entry name" value="Anticodon-binding domain"/>
    <property type="match status" value="1"/>
</dbReference>
<dbReference type="Pfam" id="PF03129">
    <property type="entry name" value="HGTP_anticodon"/>
    <property type="match status" value="1"/>
</dbReference>
<evidence type="ECO:0000256" key="2">
    <source>
        <dbReference type="ARBA" id="ARBA00008226"/>
    </source>
</evidence>
<dbReference type="AlphaFoldDB" id="W0DUC0"/>
<dbReference type="InterPro" id="IPR006195">
    <property type="entry name" value="aa-tRNA-synth_II"/>
</dbReference>
<keyword evidence="5 11" id="KW-0436">Ligase</keyword>
<name>W0DUC0_9GAMM</name>
<evidence type="ECO:0000256" key="12">
    <source>
        <dbReference type="PIRSR" id="PIRSR001549-1"/>
    </source>
</evidence>
<comment type="similarity">
    <text evidence="2 11">Belongs to the class-II aminoacyl-tRNA synthetase family.</text>
</comment>
<evidence type="ECO:0000256" key="3">
    <source>
        <dbReference type="ARBA" id="ARBA00011738"/>
    </source>
</evidence>
<keyword evidence="15" id="KW-1185">Reference proteome</keyword>
<dbReference type="FunCoup" id="W0DUC0">
    <property type="interactions" value="476"/>
</dbReference>
<feature type="binding site" evidence="12">
    <location>
        <begin position="83"/>
        <end position="85"/>
    </location>
    <ligand>
        <name>L-histidine</name>
        <dbReference type="ChEBI" id="CHEBI:57595"/>
    </ligand>
</feature>
<sequence>MATKLTAVRGMNDYVQDNAAILQFLIQTAERTLSQYGYQPIYLPVVEKTALFSRAIGEVTDIVEKEMYTFDDRNGDSLSLRPEGTAGCVRAMIENGLLYNQTQKIYYYGPMFRHERPQKGRYRQFHQFGVEVFGFSAAEVDAELIAITARLWEALGFDDFELQLNSLGSAQARAEYKTILTDYFKQHLDQLDEDSLRRLDRNPLRILDSKNPAMAELIQQAPKLADHLDAESRDHFNQLCALLDGLGIDYTLNSNLVRGLDYYNQTVFEWTTSKLGAQATVCAGGRYDGLVSQIGGQATPAVGFAMGLERLMVLLAESGFKPKATADIYMIVAHDAAIPAASLLCESIRDHFPELRVVLHSGGGSIKSQFKKADKSGARFALVLGEDELATQSLQLKALREDVAQETLSWDQLITHLSTRIK</sequence>
<evidence type="ECO:0000256" key="5">
    <source>
        <dbReference type="ARBA" id="ARBA00022598"/>
    </source>
</evidence>
<dbReference type="PROSITE" id="PS50862">
    <property type="entry name" value="AA_TRNA_LIGASE_II"/>
    <property type="match status" value="1"/>
</dbReference>
<feature type="binding site" evidence="12">
    <location>
        <position position="131"/>
    </location>
    <ligand>
        <name>L-histidine</name>
        <dbReference type="ChEBI" id="CHEBI:57595"/>
    </ligand>
</feature>
<comment type="subcellular location">
    <subcellularLocation>
        <location evidence="1 11">Cytoplasm</location>
    </subcellularLocation>
</comment>
<dbReference type="Proteomes" id="UP000005380">
    <property type="component" value="Chromosome"/>
</dbReference>
<dbReference type="SUPFAM" id="SSF55681">
    <property type="entry name" value="Class II aaRS and biotin synthetases"/>
    <property type="match status" value="1"/>
</dbReference>
<feature type="binding site" evidence="12">
    <location>
        <position position="258"/>
    </location>
    <ligand>
        <name>L-histidine</name>
        <dbReference type="ChEBI" id="CHEBI:57595"/>
    </ligand>
</feature>
<keyword evidence="4 11" id="KW-0963">Cytoplasm</keyword>
<keyword evidence="9 11" id="KW-0030">Aminoacyl-tRNA synthetase</keyword>
<dbReference type="PIRSF" id="PIRSF001549">
    <property type="entry name" value="His-tRNA_synth"/>
    <property type="match status" value="1"/>
</dbReference>
<dbReference type="EC" id="6.1.1.21" evidence="11"/>
<gene>
    <name evidence="11 14" type="primary">hisS</name>
    <name evidence="14" type="ORF">THIAE_01370</name>
</gene>
<evidence type="ECO:0000313" key="14">
    <source>
        <dbReference type="EMBL" id="AHF00594.1"/>
    </source>
</evidence>
<proteinExistence type="inferred from homology"/>
<keyword evidence="7 11" id="KW-0067">ATP-binding</keyword>